<feature type="region of interest" description="Disordered" evidence="11">
    <location>
        <begin position="492"/>
        <end position="587"/>
    </location>
</feature>
<dbReference type="InterPro" id="IPR023267">
    <property type="entry name" value="RCMT"/>
</dbReference>
<comment type="subcellular location">
    <subcellularLocation>
        <location evidence="1">Nucleus</location>
    </subcellularLocation>
</comment>
<feature type="active site" description="Nucleophile" evidence="10">
    <location>
        <position position="348"/>
    </location>
</feature>
<evidence type="ECO:0000256" key="2">
    <source>
        <dbReference type="ARBA" id="ARBA00007494"/>
    </source>
</evidence>
<keyword evidence="7" id="KW-0819">tRNA processing</keyword>
<feature type="binding site" evidence="10">
    <location>
        <begin position="173"/>
        <end position="179"/>
    </location>
    <ligand>
        <name>S-adenosyl-L-methionine</name>
        <dbReference type="ChEBI" id="CHEBI:59789"/>
    </ligand>
</feature>
<dbReference type="InterPro" id="IPR029063">
    <property type="entry name" value="SAM-dependent_MTases_sf"/>
</dbReference>
<feature type="compositionally biased region" description="Basic and acidic residues" evidence="11">
    <location>
        <begin position="778"/>
        <end position="791"/>
    </location>
</feature>
<sequence length="828" mass="92907">MTKSKRGKRAGEKKHCHRDNDNRTDYTAIDKDNAKFEAYYRTQGIIPDDEEFQKFWTCLKETLPTTWRFTGSRGHAVSVRNTLLTRHIPALTNTTFDGAAIPAPTALPWYPDQLAWQLTVGKQVIRRSPPFKQLQAFLVSETSSGNISRQEAVSMIPPLLMDVESHHTVLDMCAAPGSKTAQLIEAVHSGEEDRVAEASKRLNGASTSENGTAVETGEASEGLLGRSTGIVIANDADYKRSHLLIHQTKRLNTPNFIVTNYDATLYPPLKLSPLPAADGKPPQQQYLKFDRVLCDVPCSGDGTVRKNPLVWRDWNVGNGNGLWSTQARILVRGLQLLKVGGRLVYSTCSLNPVENEAVVHAAIERCGGTKVVEIVDVSDRLPGLLRRDGLTKWKVMDRDGTWFENWEEVRDKGEPYTDRLTRGMFPPEDQDAELAQMLKRSVRVYPHLQDTGGFFITVLSKKGPIKAAPEGEKVQTGGQKMKGVGTEGTDTAAAADQDTTMVEVAPSNGVKRALTDEEEADPGSPTKRQKLEEQNLEEPSPEDEKEPDEPAPLDFPSSEPKPAPKEQENTKETIHKKPRSNFNEDPFKYLPSTHPVLATIRQFYDVSRYFPQNNFLVRNAEGIPVRTIYYTSSLARQILTENEGRGVRFVHCGVKMFNKQEVQDPDACQWRIQSEGLPIIERWVGERRVVYLRQKETLRWLMKELFPRVEDCGEIKERMEGIGGGCCVLRVEVEGIDALVLPLWKSRYTLNLMLPKEERKAMLLRLFDDTEGPVDSTKAQREADARARKAAADATGNVVDQQEDDIKEAKDEDEDDDEKEDALVDVDE</sequence>
<keyword evidence="14" id="KW-1185">Reference proteome</keyword>
<dbReference type="InterPro" id="IPR057286">
    <property type="entry name" value="PUA_NSUN2"/>
</dbReference>
<evidence type="ECO:0000256" key="5">
    <source>
        <dbReference type="ARBA" id="ARBA00022679"/>
    </source>
</evidence>
<dbReference type="PROSITE" id="PS01153">
    <property type="entry name" value="NOL1_NOP2_SUN"/>
    <property type="match status" value="1"/>
</dbReference>
<feature type="binding site" evidence="10">
    <location>
        <position position="295"/>
    </location>
    <ligand>
        <name>S-adenosyl-L-methionine</name>
        <dbReference type="ChEBI" id="CHEBI:59789"/>
    </ligand>
</feature>
<feature type="binding site" evidence="10">
    <location>
        <position position="262"/>
    </location>
    <ligand>
        <name>S-adenosyl-L-methionine</name>
        <dbReference type="ChEBI" id="CHEBI:59789"/>
    </ligand>
</feature>
<dbReference type="PROSITE" id="PS51686">
    <property type="entry name" value="SAM_MT_RSMB_NOP"/>
    <property type="match status" value="1"/>
</dbReference>
<keyword evidence="9" id="KW-0539">Nucleus</keyword>
<dbReference type="PANTHER" id="PTHR22808">
    <property type="entry name" value="NCL1 YEAST -RELATED NOL1/NOP2/FMU SUN DOMAIN-CONTAINING"/>
    <property type="match status" value="1"/>
</dbReference>
<evidence type="ECO:0000256" key="10">
    <source>
        <dbReference type="PROSITE-ProRule" id="PRU01023"/>
    </source>
</evidence>
<proteinExistence type="inferred from homology"/>
<comment type="similarity">
    <text evidence="2 10">Belongs to the class I-like SAM-binding methyltransferase superfamily. RsmB/NOP family.</text>
</comment>
<feature type="region of interest" description="Disordered" evidence="11">
    <location>
        <begin position="772"/>
        <end position="828"/>
    </location>
</feature>
<dbReference type="PRINTS" id="PR02011">
    <property type="entry name" value="RCMTNCL1"/>
</dbReference>
<dbReference type="GO" id="GO:0000049">
    <property type="term" value="F:tRNA binding"/>
    <property type="evidence" value="ECO:0007669"/>
    <property type="project" value="UniProtKB-KW"/>
</dbReference>
<feature type="region of interest" description="Disordered" evidence="11">
    <location>
        <begin position="1"/>
        <end position="24"/>
    </location>
</feature>
<feature type="region of interest" description="Disordered" evidence="11">
    <location>
        <begin position="467"/>
        <end position="486"/>
    </location>
</feature>
<feature type="compositionally biased region" description="Acidic residues" evidence="11">
    <location>
        <begin position="534"/>
        <end position="551"/>
    </location>
</feature>
<evidence type="ECO:0000259" key="12">
    <source>
        <dbReference type="PROSITE" id="PS51686"/>
    </source>
</evidence>
<dbReference type="GO" id="GO:0016428">
    <property type="term" value="F:tRNA (cytidine-5-)-methyltransferase activity"/>
    <property type="evidence" value="ECO:0007669"/>
    <property type="project" value="InterPro"/>
</dbReference>
<evidence type="ECO:0000313" key="14">
    <source>
        <dbReference type="Proteomes" id="UP001375240"/>
    </source>
</evidence>
<dbReference type="Gene3D" id="3.40.50.150">
    <property type="entry name" value="Vaccinia Virus protein VP39"/>
    <property type="match status" value="1"/>
</dbReference>
<feature type="domain" description="SAM-dependent MTase RsmB/NOP-type" evidence="12">
    <location>
        <begin position="55"/>
        <end position="462"/>
    </location>
</feature>
<evidence type="ECO:0000256" key="9">
    <source>
        <dbReference type="ARBA" id="ARBA00023242"/>
    </source>
</evidence>
<evidence type="ECO:0000256" key="11">
    <source>
        <dbReference type="SAM" id="MobiDB-lite"/>
    </source>
</evidence>
<feature type="compositionally biased region" description="Basic and acidic residues" evidence="11">
    <location>
        <begin position="562"/>
        <end position="575"/>
    </location>
</feature>
<dbReference type="InterPro" id="IPR049560">
    <property type="entry name" value="MeTrfase_RsmB-F_NOP2_cat"/>
</dbReference>
<dbReference type="InterPro" id="IPR023270">
    <property type="entry name" value="RCMT_NCL1"/>
</dbReference>
<keyword evidence="5 10" id="KW-0808">Transferase</keyword>
<accession>A0AAV9VD34</accession>
<dbReference type="AlphaFoldDB" id="A0AAV9VD34"/>
<evidence type="ECO:0000256" key="1">
    <source>
        <dbReference type="ARBA" id="ARBA00004123"/>
    </source>
</evidence>
<evidence type="ECO:0000256" key="7">
    <source>
        <dbReference type="ARBA" id="ARBA00022694"/>
    </source>
</evidence>
<dbReference type="EMBL" id="JAVHNQ010000002">
    <property type="protein sequence ID" value="KAK6355501.1"/>
    <property type="molecule type" value="Genomic_DNA"/>
</dbReference>
<dbReference type="GO" id="GO:0005634">
    <property type="term" value="C:nucleus"/>
    <property type="evidence" value="ECO:0007669"/>
    <property type="project" value="UniProtKB-SubCell"/>
</dbReference>
<dbReference type="Pfam" id="PF25378">
    <property type="entry name" value="PUA_NSUN2"/>
    <property type="match status" value="1"/>
</dbReference>
<evidence type="ECO:0000256" key="3">
    <source>
        <dbReference type="ARBA" id="ARBA00022555"/>
    </source>
</evidence>
<dbReference type="SUPFAM" id="SSF53335">
    <property type="entry name" value="S-adenosyl-L-methionine-dependent methyltransferases"/>
    <property type="match status" value="1"/>
</dbReference>
<evidence type="ECO:0000256" key="6">
    <source>
        <dbReference type="ARBA" id="ARBA00022691"/>
    </source>
</evidence>
<keyword evidence="4 10" id="KW-0489">Methyltransferase</keyword>
<feature type="binding site" evidence="10">
    <location>
        <position position="235"/>
    </location>
    <ligand>
        <name>S-adenosyl-L-methionine</name>
        <dbReference type="ChEBI" id="CHEBI:59789"/>
    </ligand>
</feature>
<name>A0AAV9VD34_9PEZI</name>
<evidence type="ECO:0000256" key="8">
    <source>
        <dbReference type="ARBA" id="ARBA00022884"/>
    </source>
</evidence>
<protein>
    <recommendedName>
        <fullName evidence="12">SAM-dependent MTase RsmB/NOP-type domain-containing protein</fullName>
    </recommendedName>
</protein>
<gene>
    <name evidence="13" type="ORF">TWF696_004598</name>
</gene>
<feature type="compositionally biased region" description="Acidic residues" evidence="11">
    <location>
        <begin position="801"/>
        <end position="828"/>
    </location>
</feature>
<comment type="caution">
    <text evidence="13">The sequence shown here is derived from an EMBL/GenBank/DDBJ whole genome shotgun (WGS) entry which is preliminary data.</text>
</comment>
<feature type="compositionally biased region" description="Polar residues" evidence="11">
    <location>
        <begin position="204"/>
        <end position="213"/>
    </location>
</feature>
<keyword evidence="6 10" id="KW-0949">S-adenosyl-L-methionine</keyword>
<reference evidence="13 14" key="1">
    <citation type="submission" date="2019-10" db="EMBL/GenBank/DDBJ databases">
        <authorList>
            <person name="Palmer J.M."/>
        </authorList>
    </citation>
    <scope>NUCLEOTIDE SEQUENCE [LARGE SCALE GENOMIC DNA]</scope>
    <source>
        <strain evidence="13 14">TWF696</strain>
    </source>
</reference>
<dbReference type="PANTHER" id="PTHR22808:SF1">
    <property type="entry name" value="RNA CYTOSINE-C(5)-METHYLTRANSFERASE NSUN2-RELATED"/>
    <property type="match status" value="1"/>
</dbReference>
<dbReference type="Pfam" id="PF01189">
    <property type="entry name" value="Methyltr_RsmB-F"/>
    <property type="match status" value="1"/>
</dbReference>
<dbReference type="Proteomes" id="UP001375240">
    <property type="component" value="Unassembled WGS sequence"/>
</dbReference>
<evidence type="ECO:0000313" key="13">
    <source>
        <dbReference type="EMBL" id="KAK6355501.1"/>
    </source>
</evidence>
<dbReference type="GO" id="GO:0005737">
    <property type="term" value="C:cytoplasm"/>
    <property type="evidence" value="ECO:0007669"/>
    <property type="project" value="TreeGrafter"/>
</dbReference>
<feature type="compositionally biased region" description="Basic residues" evidence="11">
    <location>
        <begin position="1"/>
        <end position="17"/>
    </location>
</feature>
<dbReference type="InterPro" id="IPR001678">
    <property type="entry name" value="MeTrfase_RsmB-F_NOP2_dom"/>
</dbReference>
<dbReference type="InterPro" id="IPR057285">
    <property type="entry name" value="Pre-PUA_NSUN2"/>
</dbReference>
<dbReference type="PRINTS" id="PR02008">
    <property type="entry name" value="RCMTFAMILY"/>
</dbReference>
<dbReference type="Pfam" id="PF25376">
    <property type="entry name" value="Pre-PUA_NSUN2"/>
    <property type="match status" value="1"/>
</dbReference>
<feature type="region of interest" description="Disordered" evidence="11">
    <location>
        <begin position="199"/>
        <end position="219"/>
    </location>
</feature>
<organism evidence="13 14">
    <name type="scientific">Orbilia brochopaga</name>
    <dbReference type="NCBI Taxonomy" id="3140254"/>
    <lineage>
        <taxon>Eukaryota</taxon>
        <taxon>Fungi</taxon>
        <taxon>Dikarya</taxon>
        <taxon>Ascomycota</taxon>
        <taxon>Pezizomycotina</taxon>
        <taxon>Orbiliomycetes</taxon>
        <taxon>Orbiliales</taxon>
        <taxon>Orbiliaceae</taxon>
        <taxon>Orbilia</taxon>
    </lineage>
</organism>
<dbReference type="InterPro" id="IPR018314">
    <property type="entry name" value="RsmB/NOL1/NOP2-like_CS"/>
</dbReference>
<keyword evidence="3" id="KW-0820">tRNA-binding</keyword>
<dbReference type="GO" id="GO:0030488">
    <property type="term" value="P:tRNA methylation"/>
    <property type="evidence" value="ECO:0007669"/>
    <property type="project" value="TreeGrafter"/>
</dbReference>
<keyword evidence="8 10" id="KW-0694">RNA-binding</keyword>
<evidence type="ECO:0000256" key="4">
    <source>
        <dbReference type="ARBA" id="ARBA00022603"/>
    </source>
</evidence>